<organism evidence="2">
    <name type="scientific">hydrothermal vent metagenome</name>
    <dbReference type="NCBI Taxonomy" id="652676"/>
    <lineage>
        <taxon>unclassified sequences</taxon>
        <taxon>metagenomes</taxon>
        <taxon>ecological metagenomes</taxon>
    </lineage>
</organism>
<proteinExistence type="predicted"/>
<evidence type="ECO:0000256" key="1">
    <source>
        <dbReference type="ARBA" id="ARBA00022729"/>
    </source>
</evidence>
<dbReference type="AlphaFoldDB" id="A0A3B1CZL6"/>
<reference evidence="2" key="1">
    <citation type="submission" date="2018-06" db="EMBL/GenBank/DDBJ databases">
        <authorList>
            <person name="Zhirakovskaya E."/>
        </authorList>
    </citation>
    <scope>NUCLEOTIDE SEQUENCE</scope>
</reference>
<dbReference type="PROSITE" id="PS51257">
    <property type="entry name" value="PROKAR_LIPOPROTEIN"/>
    <property type="match status" value="1"/>
</dbReference>
<evidence type="ECO:0008006" key="3">
    <source>
        <dbReference type="Google" id="ProtNLM"/>
    </source>
</evidence>
<dbReference type="InterPro" id="IPR037873">
    <property type="entry name" value="BamE-like"/>
</dbReference>
<dbReference type="Gene3D" id="3.30.1450.10">
    <property type="match status" value="1"/>
</dbReference>
<name>A0A3B1CZL6_9ZZZZ</name>
<accession>A0A3B1CZL6</accession>
<sequence length="196" mass="22506">MKNVLFYLVLCLILASCVAIPVSQVEGITDGMSKEQILTFIEEPEIKTFFNIRGGVVEMWSYVYRRKGFPPKKRQRGWLFFKDNILIRMGAAKNKYQIKTKLIMDAWKGATKQEVIMSWGPPKKEQSDGGTGKILIYTDKGEVTRISGSSVVNVFASNGFGIETGNENYVVDNRETYEYLFYLDAEDIIYHTKWKK</sequence>
<keyword evidence="1" id="KW-0732">Signal</keyword>
<gene>
    <name evidence="2" type="ORF">MNBD_UNCLBAC01-990</name>
</gene>
<protein>
    <recommendedName>
        <fullName evidence="3">Lipoprotein</fullName>
    </recommendedName>
</protein>
<evidence type="ECO:0000313" key="2">
    <source>
        <dbReference type="EMBL" id="VAX36096.1"/>
    </source>
</evidence>
<dbReference type="EMBL" id="UOGJ01000080">
    <property type="protein sequence ID" value="VAX36096.1"/>
    <property type="molecule type" value="Genomic_DNA"/>
</dbReference>